<feature type="transmembrane region" description="Helical" evidence="1">
    <location>
        <begin position="43"/>
        <end position="64"/>
    </location>
</feature>
<sequence>MTTSARKYFALSFHEKSAKTTTPPTHLHTRILPRQHRHSVQRYRLYFSLALVLVLAAGAIRAAILASAVCTSTAGWRHTGPFFLYRS</sequence>
<reference evidence="2" key="1">
    <citation type="journal article" date="2020" name="Phytopathology">
        <title>Genome sequence of the chestnut blight fungus Cryphonectria parasitica EP155: A fundamental resource for an archetypical invasive plant pathogen.</title>
        <authorList>
            <person name="Crouch J.A."/>
            <person name="Dawe A."/>
            <person name="Aerts A."/>
            <person name="Barry K."/>
            <person name="Churchill A.C.L."/>
            <person name="Grimwood J."/>
            <person name="Hillman B."/>
            <person name="Milgroom M.G."/>
            <person name="Pangilinan J."/>
            <person name="Smith M."/>
            <person name="Salamov A."/>
            <person name="Schmutz J."/>
            <person name="Yadav J."/>
            <person name="Grigoriev I.V."/>
            <person name="Nuss D."/>
        </authorList>
    </citation>
    <scope>NUCLEOTIDE SEQUENCE</scope>
    <source>
        <strain evidence="2">EP155</strain>
    </source>
</reference>
<protein>
    <submittedName>
        <fullName evidence="2">Uncharacterized protein</fullName>
    </submittedName>
</protein>
<name>A0A9P4XW04_CRYP1</name>
<organism evidence="2 3">
    <name type="scientific">Cryphonectria parasitica (strain ATCC 38755 / EP155)</name>
    <dbReference type="NCBI Taxonomy" id="660469"/>
    <lineage>
        <taxon>Eukaryota</taxon>
        <taxon>Fungi</taxon>
        <taxon>Dikarya</taxon>
        <taxon>Ascomycota</taxon>
        <taxon>Pezizomycotina</taxon>
        <taxon>Sordariomycetes</taxon>
        <taxon>Sordariomycetidae</taxon>
        <taxon>Diaporthales</taxon>
        <taxon>Cryphonectriaceae</taxon>
        <taxon>Cryphonectria-Endothia species complex</taxon>
        <taxon>Cryphonectria</taxon>
    </lineage>
</organism>
<accession>A0A9P4XW04</accession>
<dbReference type="EMBL" id="MU032351">
    <property type="protein sequence ID" value="KAF3761595.1"/>
    <property type="molecule type" value="Genomic_DNA"/>
</dbReference>
<keyword evidence="1" id="KW-0812">Transmembrane</keyword>
<evidence type="ECO:0000313" key="2">
    <source>
        <dbReference type="EMBL" id="KAF3761595.1"/>
    </source>
</evidence>
<comment type="caution">
    <text evidence="2">The sequence shown here is derived from an EMBL/GenBank/DDBJ whole genome shotgun (WGS) entry which is preliminary data.</text>
</comment>
<dbReference type="AlphaFoldDB" id="A0A9P4XW04"/>
<proteinExistence type="predicted"/>
<evidence type="ECO:0000313" key="3">
    <source>
        <dbReference type="Proteomes" id="UP000803844"/>
    </source>
</evidence>
<dbReference type="RefSeq" id="XP_040772574.1">
    <property type="nucleotide sequence ID" value="XM_040924591.1"/>
</dbReference>
<keyword evidence="1" id="KW-0472">Membrane</keyword>
<evidence type="ECO:0000256" key="1">
    <source>
        <dbReference type="SAM" id="Phobius"/>
    </source>
</evidence>
<dbReference type="Proteomes" id="UP000803844">
    <property type="component" value="Unassembled WGS sequence"/>
</dbReference>
<keyword evidence="1" id="KW-1133">Transmembrane helix</keyword>
<keyword evidence="3" id="KW-1185">Reference proteome</keyword>
<gene>
    <name evidence="2" type="ORF">M406DRAFT_57649</name>
</gene>
<dbReference type="GeneID" id="63841720"/>